<evidence type="ECO:0000313" key="2">
    <source>
        <dbReference type="EMBL" id="GMA28230.1"/>
    </source>
</evidence>
<feature type="compositionally biased region" description="Pro residues" evidence="1">
    <location>
        <begin position="148"/>
        <end position="163"/>
    </location>
</feature>
<proteinExistence type="predicted"/>
<dbReference type="EMBL" id="BSUL01000001">
    <property type="protein sequence ID" value="GMA28230.1"/>
    <property type="molecule type" value="Genomic_DNA"/>
</dbReference>
<evidence type="ECO:0008006" key="4">
    <source>
        <dbReference type="Google" id="ProtNLM"/>
    </source>
</evidence>
<dbReference type="InterPro" id="IPR043519">
    <property type="entry name" value="NT_sf"/>
</dbReference>
<organism evidence="2 3">
    <name type="scientific">Arenivirga flava</name>
    <dbReference type="NCBI Taxonomy" id="1930060"/>
    <lineage>
        <taxon>Bacteria</taxon>
        <taxon>Bacillati</taxon>
        <taxon>Actinomycetota</taxon>
        <taxon>Actinomycetes</taxon>
        <taxon>Micrococcales</taxon>
        <taxon>Microbacteriaceae</taxon>
        <taxon>Arenivirga</taxon>
    </lineage>
</organism>
<evidence type="ECO:0000256" key="1">
    <source>
        <dbReference type="SAM" id="MobiDB-lite"/>
    </source>
</evidence>
<reference evidence="2 3" key="1">
    <citation type="journal article" date="2014" name="Int. J. Syst. Evol. Microbiol.">
        <title>Complete genome sequence of Corynebacterium casei LMG S-19264T (=DSM 44701T), isolated from a smear-ripened cheese.</title>
        <authorList>
            <consortium name="US DOE Joint Genome Institute (JGI-PGF)"/>
            <person name="Walter F."/>
            <person name="Albersmeier A."/>
            <person name="Kalinowski J."/>
            <person name="Ruckert C."/>
        </authorList>
    </citation>
    <scope>NUCLEOTIDE SEQUENCE [LARGE SCALE GENOMIC DNA]</scope>
    <source>
        <strain evidence="2 3">NBRC 112289</strain>
    </source>
</reference>
<dbReference type="AlphaFoldDB" id="A0AA37XBC2"/>
<keyword evidence="3" id="KW-1185">Reference proteome</keyword>
<dbReference type="SUPFAM" id="SSF81301">
    <property type="entry name" value="Nucleotidyltransferase"/>
    <property type="match status" value="1"/>
</dbReference>
<dbReference type="Proteomes" id="UP001157160">
    <property type="component" value="Unassembled WGS sequence"/>
</dbReference>
<feature type="region of interest" description="Disordered" evidence="1">
    <location>
        <begin position="144"/>
        <end position="163"/>
    </location>
</feature>
<name>A0AA37XBC2_9MICO</name>
<protein>
    <recommendedName>
        <fullName evidence="4">Nucleotidyltransferase family protein</fullName>
    </recommendedName>
</protein>
<dbReference type="Gene3D" id="3.30.460.40">
    <property type="match status" value="1"/>
</dbReference>
<evidence type="ECO:0000313" key="3">
    <source>
        <dbReference type="Proteomes" id="UP001157160"/>
    </source>
</evidence>
<dbReference type="RefSeq" id="WP_284231601.1">
    <property type="nucleotide sequence ID" value="NZ_BSUL01000001.1"/>
</dbReference>
<accession>A0AA37XBC2</accession>
<gene>
    <name evidence="2" type="ORF">GCM10025874_14830</name>
</gene>
<sequence>MQQPEAIPPLDLVLKIQERLAAVGAPSVVGGSGLLYSLGHVTEVRGWDLVTDAPPSRVRPVLGALGLDVTAIAPQGDLVTDRHFRINAGDHTIDVLVKFRLRAGEEIREIPATPGATWRGLVMARPEEWALVYTLVGRSDRAAMLSAPPAPPTQPPTAPAGWR</sequence>
<comment type="caution">
    <text evidence="2">The sequence shown here is derived from an EMBL/GenBank/DDBJ whole genome shotgun (WGS) entry which is preliminary data.</text>
</comment>